<proteinExistence type="predicted"/>
<organism evidence="5 6">
    <name type="scientific">Roseateles agri</name>
    <dbReference type="NCBI Taxonomy" id="3098619"/>
    <lineage>
        <taxon>Bacteria</taxon>
        <taxon>Pseudomonadati</taxon>
        <taxon>Pseudomonadota</taxon>
        <taxon>Betaproteobacteria</taxon>
        <taxon>Burkholderiales</taxon>
        <taxon>Sphaerotilaceae</taxon>
        <taxon>Roseateles</taxon>
    </lineage>
</organism>
<dbReference type="Gene3D" id="1.10.10.10">
    <property type="entry name" value="Winged helix-like DNA-binding domain superfamily/Winged helix DNA-binding domain"/>
    <property type="match status" value="1"/>
</dbReference>
<feature type="domain" description="HTH marR-type" evidence="4">
    <location>
        <begin position="12"/>
        <end position="146"/>
    </location>
</feature>
<keyword evidence="1" id="KW-0805">Transcription regulation</keyword>
<comment type="caution">
    <text evidence="5">The sequence shown here is derived from an EMBL/GenBank/DDBJ whole genome shotgun (WGS) entry which is preliminary data.</text>
</comment>
<sequence>MPASKPSIPLRGECSATALRKASRKVAQLFDEALAPCALKSTQYSILVEIARHGDDPPALQALADALVMDRSTLGHNLRPLERDELVTIVPGVDDRRRRHIALTPAGKRRLREAHAHWLTAQAHFHSVFGEESAGVLRATLLDIAYHPHLTARRSGES</sequence>
<keyword evidence="3" id="KW-0804">Transcription</keyword>
<dbReference type="PROSITE" id="PS50995">
    <property type="entry name" value="HTH_MARR_2"/>
    <property type="match status" value="1"/>
</dbReference>
<accession>A0ABU5DG52</accession>
<dbReference type="Pfam" id="PF01047">
    <property type="entry name" value="MarR"/>
    <property type="match status" value="1"/>
</dbReference>
<dbReference type="InterPro" id="IPR039422">
    <property type="entry name" value="MarR/SlyA-like"/>
</dbReference>
<dbReference type="SMART" id="SM00347">
    <property type="entry name" value="HTH_MARR"/>
    <property type="match status" value="1"/>
</dbReference>
<dbReference type="EMBL" id="JAXCLA010000004">
    <property type="protein sequence ID" value="MDY0745266.1"/>
    <property type="molecule type" value="Genomic_DNA"/>
</dbReference>
<evidence type="ECO:0000256" key="2">
    <source>
        <dbReference type="ARBA" id="ARBA00023125"/>
    </source>
</evidence>
<dbReference type="InterPro" id="IPR036388">
    <property type="entry name" value="WH-like_DNA-bd_sf"/>
</dbReference>
<name>A0ABU5DG52_9BURK</name>
<dbReference type="PANTHER" id="PTHR33164:SF105">
    <property type="entry name" value="TRANSCRIPTIONAL REPRESSOR PROTEIN-RELATED"/>
    <property type="match status" value="1"/>
</dbReference>
<dbReference type="Proteomes" id="UP001285263">
    <property type="component" value="Unassembled WGS sequence"/>
</dbReference>
<protein>
    <submittedName>
        <fullName evidence="5">MarR family winged helix-turn-helix transcriptional regulator</fullName>
    </submittedName>
</protein>
<dbReference type="PROSITE" id="PS01117">
    <property type="entry name" value="HTH_MARR_1"/>
    <property type="match status" value="1"/>
</dbReference>
<keyword evidence="2" id="KW-0238">DNA-binding</keyword>
<dbReference type="PANTHER" id="PTHR33164">
    <property type="entry name" value="TRANSCRIPTIONAL REGULATOR, MARR FAMILY"/>
    <property type="match status" value="1"/>
</dbReference>
<evidence type="ECO:0000259" key="4">
    <source>
        <dbReference type="PROSITE" id="PS50995"/>
    </source>
</evidence>
<evidence type="ECO:0000313" key="5">
    <source>
        <dbReference type="EMBL" id="MDY0745266.1"/>
    </source>
</evidence>
<dbReference type="InterPro" id="IPR000835">
    <property type="entry name" value="HTH_MarR-typ"/>
</dbReference>
<evidence type="ECO:0000313" key="6">
    <source>
        <dbReference type="Proteomes" id="UP001285263"/>
    </source>
</evidence>
<keyword evidence="6" id="KW-1185">Reference proteome</keyword>
<dbReference type="InterPro" id="IPR036390">
    <property type="entry name" value="WH_DNA-bd_sf"/>
</dbReference>
<dbReference type="InterPro" id="IPR023187">
    <property type="entry name" value="Tscrpt_reg_MarR-type_CS"/>
</dbReference>
<evidence type="ECO:0000256" key="1">
    <source>
        <dbReference type="ARBA" id="ARBA00023015"/>
    </source>
</evidence>
<evidence type="ECO:0000256" key="3">
    <source>
        <dbReference type="ARBA" id="ARBA00023163"/>
    </source>
</evidence>
<gene>
    <name evidence="5" type="ORF">SNE35_12160</name>
</gene>
<dbReference type="RefSeq" id="WP_320423176.1">
    <property type="nucleotide sequence ID" value="NZ_JAXCLA010000004.1"/>
</dbReference>
<dbReference type="SUPFAM" id="SSF46785">
    <property type="entry name" value="Winged helix' DNA-binding domain"/>
    <property type="match status" value="1"/>
</dbReference>
<reference evidence="5 6" key="1">
    <citation type="submission" date="2023-11" db="EMBL/GenBank/DDBJ databases">
        <title>Paucibacter sp. nov., isolated from fresh soil in Korea.</title>
        <authorList>
            <person name="Le N.T.T."/>
        </authorList>
    </citation>
    <scope>NUCLEOTIDE SEQUENCE [LARGE SCALE GENOMIC DNA]</scope>
    <source>
        <strain evidence="5 6">R3-3</strain>
    </source>
</reference>